<proteinExistence type="predicted"/>
<keyword evidence="2" id="KW-1185">Reference proteome</keyword>
<organism evidence="1 2">
    <name type="scientific">Acer negundo</name>
    <name type="common">Box elder</name>
    <dbReference type="NCBI Taxonomy" id="4023"/>
    <lineage>
        <taxon>Eukaryota</taxon>
        <taxon>Viridiplantae</taxon>
        <taxon>Streptophyta</taxon>
        <taxon>Embryophyta</taxon>
        <taxon>Tracheophyta</taxon>
        <taxon>Spermatophyta</taxon>
        <taxon>Magnoliopsida</taxon>
        <taxon>eudicotyledons</taxon>
        <taxon>Gunneridae</taxon>
        <taxon>Pentapetalae</taxon>
        <taxon>rosids</taxon>
        <taxon>malvids</taxon>
        <taxon>Sapindales</taxon>
        <taxon>Sapindaceae</taxon>
        <taxon>Hippocastanoideae</taxon>
        <taxon>Acereae</taxon>
        <taxon>Acer</taxon>
    </lineage>
</organism>
<gene>
    <name evidence="1" type="ORF">LWI28_016073</name>
</gene>
<reference evidence="1" key="1">
    <citation type="journal article" date="2022" name="Plant J.">
        <title>Strategies of tolerance reflected in two North American maple genomes.</title>
        <authorList>
            <person name="McEvoy S.L."/>
            <person name="Sezen U.U."/>
            <person name="Trouern-Trend A."/>
            <person name="McMahon S.M."/>
            <person name="Schaberg P.G."/>
            <person name="Yang J."/>
            <person name="Wegrzyn J.L."/>
            <person name="Swenson N.G."/>
        </authorList>
    </citation>
    <scope>NUCLEOTIDE SEQUENCE</scope>
    <source>
        <strain evidence="1">91603</strain>
    </source>
</reference>
<protein>
    <submittedName>
        <fullName evidence="1">Uncharacterized protein</fullName>
    </submittedName>
</protein>
<dbReference type="EMBL" id="JAJSOW010000107">
    <property type="protein sequence ID" value="KAI9157049.1"/>
    <property type="molecule type" value="Genomic_DNA"/>
</dbReference>
<dbReference type="AlphaFoldDB" id="A0AAD5NGM4"/>
<sequence>MPPKRHANSNPRENPIDEIYERDAIAQLRQQVETLTQQIAVLTAQKWRPNPQEVEDESDHSLFFDDDYVSESVIVNFYKPPIFDEEMSDDDLESSETVVSGEYSSQGLTSFHHPFPDNNHLTAVDRRTQRSLDELLMGFTTET</sequence>
<reference evidence="1" key="2">
    <citation type="submission" date="2023-02" db="EMBL/GenBank/DDBJ databases">
        <authorList>
            <person name="Swenson N.G."/>
            <person name="Wegrzyn J.L."/>
            <person name="Mcevoy S.L."/>
        </authorList>
    </citation>
    <scope>NUCLEOTIDE SEQUENCE</scope>
    <source>
        <strain evidence="1">91603</strain>
        <tissue evidence="1">Leaf</tissue>
    </source>
</reference>
<accession>A0AAD5NGM4</accession>
<evidence type="ECO:0000313" key="2">
    <source>
        <dbReference type="Proteomes" id="UP001064489"/>
    </source>
</evidence>
<comment type="caution">
    <text evidence="1">The sequence shown here is derived from an EMBL/GenBank/DDBJ whole genome shotgun (WGS) entry which is preliminary data.</text>
</comment>
<name>A0AAD5NGM4_ACENE</name>
<dbReference type="Proteomes" id="UP001064489">
    <property type="component" value="Chromosome 12"/>
</dbReference>
<evidence type="ECO:0000313" key="1">
    <source>
        <dbReference type="EMBL" id="KAI9157049.1"/>
    </source>
</evidence>